<feature type="domain" description="PucR C-terminal helix-turn-helix" evidence="3">
    <location>
        <begin position="437"/>
        <end position="494"/>
    </location>
</feature>
<evidence type="ECO:0000313" key="6">
    <source>
        <dbReference type="Proteomes" id="UP000242972"/>
    </source>
</evidence>
<evidence type="ECO:0000259" key="2">
    <source>
        <dbReference type="Pfam" id="PF07905"/>
    </source>
</evidence>
<evidence type="ECO:0000256" key="1">
    <source>
        <dbReference type="ARBA" id="ARBA00006754"/>
    </source>
</evidence>
<feature type="domain" description="Purine catabolism PurC-like" evidence="2">
    <location>
        <begin position="7"/>
        <end position="123"/>
    </location>
</feature>
<feature type="domain" description="CdaR GGDEF-like" evidence="4">
    <location>
        <begin position="283"/>
        <end position="387"/>
    </location>
</feature>
<evidence type="ECO:0000259" key="3">
    <source>
        <dbReference type="Pfam" id="PF13556"/>
    </source>
</evidence>
<accession>A0A2T2XK95</accession>
<dbReference type="InterPro" id="IPR012914">
    <property type="entry name" value="PucR_dom"/>
</dbReference>
<dbReference type="PANTHER" id="PTHR33744">
    <property type="entry name" value="CARBOHYDRATE DIACID REGULATOR"/>
    <property type="match status" value="1"/>
</dbReference>
<comment type="similarity">
    <text evidence="1">Belongs to the CdaR family.</text>
</comment>
<evidence type="ECO:0000313" key="5">
    <source>
        <dbReference type="EMBL" id="PSR34907.1"/>
    </source>
</evidence>
<name>A0A2T2XK95_9FIRM</name>
<evidence type="ECO:0000259" key="4">
    <source>
        <dbReference type="Pfam" id="PF17853"/>
    </source>
</evidence>
<dbReference type="PANTHER" id="PTHR33744:SF1">
    <property type="entry name" value="DNA-BINDING TRANSCRIPTIONAL ACTIVATOR ADER"/>
    <property type="match status" value="1"/>
</dbReference>
<sequence>MITVQTVLNRPLFHTAFLAAGVDGTERRIHWVHVGEIPNLGQFLQGHELVLATGMGLTDTHSRMRFLHGLIEANAAGLVLELGEYLPEVPHDMIALANRNQFPIIAFPHPVRFLDLSQDINSLVISQHHRIMDDLETLSLKIRQALLNTEGTATILQLLFDSIHRPILFRPRDPLDPPIIFGDWPIIPGPFDDVALHPLLKSPPYPAIRQTILVFEKPIGDLLAADPGDPIDERVYLALDRTAAAIAQDFIRTESLDRVRRREEAALLEHLLFEEFPEASQIQRFRSRYHLNPGQAFRVLVVEHPSSPITQSLRRQLSTTATCVELDQSDRTILVAIGSSKTTATLPRTLGITWAHQKTSPPLGFSALHHDPADLHQAFSEANDAAAIACCPGKNPVSYEEMGIFRWILATPRTQLERLLISPELGPLLDKADAPRLLQTLEALLVHIDSKQAASQMLGIHRQTLYARIRTLSRLLGEDFLSPERRLALEAALVAQQYLNQSTAVRGEPRPQ</sequence>
<gene>
    <name evidence="5" type="ORF">C7B46_03065</name>
</gene>
<dbReference type="Pfam" id="PF17853">
    <property type="entry name" value="GGDEF_2"/>
    <property type="match status" value="1"/>
</dbReference>
<dbReference type="InterPro" id="IPR041522">
    <property type="entry name" value="CdaR_GGDEF"/>
</dbReference>
<protein>
    <submittedName>
        <fullName evidence="5">PucR family transcriptional regulator</fullName>
    </submittedName>
</protein>
<comment type="caution">
    <text evidence="5">The sequence shown here is derived from an EMBL/GenBank/DDBJ whole genome shotgun (WGS) entry which is preliminary data.</text>
</comment>
<dbReference type="EMBL" id="PXYW01000005">
    <property type="protein sequence ID" value="PSR34907.1"/>
    <property type="molecule type" value="Genomic_DNA"/>
</dbReference>
<dbReference type="Proteomes" id="UP000242972">
    <property type="component" value="Unassembled WGS sequence"/>
</dbReference>
<dbReference type="Pfam" id="PF13556">
    <property type="entry name" value="HTH_30"/>
    <property type="match status" value="1"/>
</dbReference>
<dbReference type="AlphaFoldDB" id="A0A2T2XK95"/>
<dbReference type="Pfam" id="PF07905">
    <property type="entry name" value="PucR"/>
    <property type="match status" value="1"/>
</dbReference>
<proteinExistence type="inferred from homology"/>
<dbReference type="InterPro" id="IPR051448">
    <property type="entry name" value="CdaR-like_regulators"/>
</dbReference>
<organism evidence="5 6">
    <name type="scientific">Sulfobacillus benefaciens</name>
    <dbReference type="NCBI Taxonomy" id="453960"/>
    <lineage>
        <taxon>Bacteria</taxon>
        <taxon>Bacillati</taxon>
        <taxon>Bacillota</taxon>
        <taxon>Clostridia</taxon>
        <taxon>Eubacteriales</taxon>
        <taxon>Clostridiales Family XVII. Incertae Sedis</taxon>
        <taxon>Sulfobacillus</taxon>
    </lineage>
</organism>
<dbReference type="InterPro" id="IPR025736">
    <property type="entry name" value="PucR_C-HTH_dom"/>
</dbReference>
<dbReference type="Gene3D" id="1.10.10.2840">
    <property type="entry name" value="PucR C-terminal helix-turn-helix domain"/>
    <property type="match status" value="1"/>
</dbReference>
<dbReference type="InterPro" id="IPR042070">
    <property type="entry name" value="PucR_C-HTH_sf"/>
</dbReference>
<reference evidence="5 6" key="1">
    <citation type="journal article" date="2014" name="BMC Genomics">
        <title>Comparison of environmental and isolate Sulfobacillus genomes reveals diverse carbon, sulfur, nitrogen, and hydrogen metabolisms.</title>
        <authorList>
            <person name="Justice N.B."/>
            <person name="Norman A."/>
            <person name="Brown C.T."/>
            <person name="Singh A."/>
            <person name="Thomas B.C."/>
            <person name="Banfield J.F."/>
        </authorList>
    </citation>
    <scope>NUCLEOTIDE SEQUENCE [LARGE SCALE GENOMIC DNA]</scope>
    <source>
        <strain evidence="5">AMDSBA4</strain>
    </source>
</reference>